<dbReference type="PANTHER" id="PTHR33169:SF14">
    <property type="entry name" value="TRANSCRIPTIONAL REGULATOR RV3488"/>
    <property type="match status" value="1"/>
</dbReference>
<sequence length="127" mass="14428">MKEEVLNPAYAFIAGRIEKMLVPTLLYYLAQKPSHGYDLIQKINASGFSEIEADPATIYRNLRRMEEDGLVISEWETNHAGPARRAYHLSTEGHSALNYCVHLIADKVEKMQAFLKECQMLGGIDRD</sequence>
<dbReference type="InterPro" id="IPR052509">
    <property type="entry name" value="Metal_resp_DNA-bind_regulator"/>
</dbReference>
<evidence type="ECO:0000313" key="3">
    <source>
        <dbReference type="Proteomes" id="UP000298460"/>
    </source>
</evidence>
<dbReference type="EMBL" id="SPQQ01000009">
    <property type="protein sequence ID" value="TGE36141.1"/>
    <property type="molecule type" value="Genomic_DNA"/>
</dbReference>
<protein>
    <submittedName>
        <fullName evidence="2">PadR family transcriptional regulator</fullName>
    </submittedName>
</protein>
<dbReference type="Pfam" id="PF03551">
    <property type="entry name" value="PadR"/>
    <property type="match status" value="1"/>
</dbReference>
<organism evidence="2 3">
    <name type="scientific">Desulfosporosinus fructosivorans</name>
    <dbReference type="NCBI Taxonomy" id="2018669"/>
    <lineage>
        <taxon>Bacteria</taxon>
        <taxon>Bacillati</taxon>
        <taxon>Bacillota</taxon>
        <taxon>Clostridia</taxon>
        <taxon>Eubacteriales</taxon>
        <taxon>Desulfitobacteriaceae</taxon>
        <taxon>Desulfosporosinus</taxon>
    </lineage>
</organism>
<proteinExistence type="predicted"/>
<dbReference type="InterPro" id="IPR036390">
    <property type="entry name" value="WH_DNA-bd_sf"/>
</dbReference>
<comment type="caution">
    <text evidence="2">The sequence shown here is derived from an EMBL/GenBank/DDBJ whole genome shotgun (WGS) entry which is preliminary data.</text>
</comment>
<dbReference type="Proteomes" id="UP000298460">
    <property type="component" value="Unassembled WGS sequence"/>
</dbReference>
<accession>A0A4Z0QZB0</accession>
<dbReference type="Gene3D" id="1.10.10.10">
    <property type="entry name" value="Winged helix-like DNA-binding domain superfamily/Winged helix DNA-binding domain"/>
    <property type="match status" value="1"/>
</dbReference>
<dbReference type="PANTHER" id="PTHR33169">
    <property type="entry name" value="PADR-FAMILY TRANSCRIPTIONAL REGULATOR"/>
    <property type="match status" value="1"/>
</dbReference>
<dbReference type="AlphaFoldDB" id="A0A4Z0QZB0"/>
<keyword evidence="3" id="KW-1185">Reference proteome</keyword>
<dbReference type="SUPFAM" id="SSF46785">
    <property type="entry name" value="Winged helix' DNA-binding domain"/>
    <property type="match status" value="1"/>
</dbReference>
<reference evidence="2 3" key="1">
    <citation type="submission" date="2019-03" db="EMBL/GenBank/DDBJ databases">
        <title>Draft Genome Sequence of Desulfosporosinus fructosivorans Strain 63.6F, Isolated from Marine Sediment in the Baltic Sea.</title>
        <authorList>
            <person name="Hausmann B."/>
            <person name="Vandieken V."/>
            <person name="Pjevac P."/>
            <person name="Schreck K."/>
            <person name="Herbold C.W."/>
            <person name="Loy A."/>
        </authorList>
    </citation>
    <scope>NUCLEOTIDE SEQUENCE [LARGE SCALE GENOMIC DNA]</scope>
    <source>
        <strain evidence="2 3">63.6F</strain>
    </source>
</reference>
<dbReference type="RefSeq" id="WP_135550549.1">
    <property type="nucleotide sequence ID" value="NZ_SPQQ01000009.1"/>
</dbReference>
<feature type="domain" description="Transcription regulator PadR N-terminal" evidence="1">
    <location>
        <begin position="25"/>
        <end position="97"/>
    </location>
</feature>
<dbReference type="InterPro" id="IPR005149">
    <property type="entry name" value="Tscrpt_reg_PadR_N"/>
</dbReference>
<evidence type="ECO:0000259" key="1">
    <source>
        <dbReference type="Pfam" id="PF03551"/>
    </source>
</evidence>
<gene>
    <name evidence="2" type="ORF">E4K67_21675</name>
</gene>
<dbReference type="OrthoDB" id="9808017at2"/>
<evidence type="ECO:0000313" key="2">
    <source>
        <dbReference type="EMBL" id="TGE36141.1"/>
    </source>
</evidence>
<dbReference type="InterPro" id="IPR036388">
    <property type="entry name" value="WH-like_DNA-bd_sf"/>
</dbReference>
<name>A0A4Z0QZB0_9FIRM</name>